<name>A0A1V9XY01_9ACAR</name>
<reference evidence="1 2" key="1">
    <citation type="journal article" date="2017" name="Gigascience">
        <title>Draft genome of the honey bee ectoparasitic mite, Tropilaelaps mercedesae, is shaped by the parasitic life history.</title>
        <authorList>
            <person name="Dong X."/>
            <person name="Armstrong S.D."/>
            <person name="Xia D."/>
            <person name="Makepeace B.L."/>
            <person name="Darby A.C."/>
            <person name="Kadowaki T."/>
        </authorList>
    </citation>
    <scope>NUCLEOTIDE SEQUENCE [LARGE SCALE GENOMIC DNA]</scope>
    <source>
        <strain evidence="1">Wuxi-XJTLU</strain>
    </source>
</reference>
<protein>
    <submittedName>
        <fullName evidence="1">Uncharacterized protein</fullName>
    </submittedName>
</protein>
<gene>
    <name evidence="1" type="ORF">BIW11_06444</name>
</gene>
<dbReference type="Proteomes" id="UP000192247">
    <property type="component" value="Unassembled WGS sequence"/>
</dbReference>
<evidence type="ECO:0000313" key="2">
    <source>
        <dbReference type="Proteomes" id="UP000192247"/>
    </source>
</evidence>
<dbReference type="OrthoDB" id="10573856at2759"/>
<dbReference type="AlphaFoldDB" id="A0A1V9XY01"/>
<evidence type="ECO:0000313" key="1">
    <source>
        <dbReference type="EMBL" id="OQR78385.1"/>
    </source>
</evidence>
<comment type="caution">
    <text evidence="1">The sequence shown here is derived from an EMBL/GenBank/DDBJ whole genome shotgun (WGS) entry which is preliminary data.</text>
</comment>
<proteinExistence type="predicted"/>
<sequence>MAHKADFTMLELSVLGPSTTLDTPKSNTSASNKTVAEGLQDFSKLRGKQKVMAMGHLQEIVESLPKIADEQARAQKILQDGLESVQRILDILGDDAEKLPMDALGDFHVLATNPEPFAAALEKAAKNFEQRSPERANNMLPTYHSKKLKTRVSAIELSSCKFQRVSQSNNITIEGLDDVGKISTDGGFYDKSKQNIEHQTGNDSTGEAKFTICGIQEKGEVMQLRQRSGCCF</sequence>
<accession>A0A1V9XY01</accession>
<keyword evidence="2" id="KW-1185">Reference proteome</keyword>
<dbReference type="EMBL" id="MNPL01002289">
    <property type="protein sequence ID" value="OQR78385.1"/>
    <property type="molecule type" value="Genomic_DNA"/>
</dbReference>
<organism evidence="1 2">
    <name type="scientific">Tropilaelaps mercedesae</name>
    <dbReference type="NCBI Taxonomy" id="418985"/>
    <lineage>
        <taxon>Eukaryota</taxon>
        <taxon>Metazoa</taxon>
        <taxon>Ecdysozoa</taxon>
        <taxon>Arthropoda</taxon>
        <taxon>Chelicerata</taxon>
        <taxon>Arachnida</taxon>
        <taxon>Acari</taxon>
        <taxon>Parasitiformes</taxon>
        <taxon>Mesostigmata</taxon>
        <taxon>Gamasina</taxon>
        <taxon>Dermanyssoidea</taxon>
        <taxon>Laelapidae</taxon>
        <taxon>Tropilaelaps</taxon>
    </lineage>
</organism>
<dbReference type="InParanoid" id="A0A1V9XY01"/>